<dbReference type="RefSeq" id="WP_192067723.1">
    <property type="nucleotide sequence ID" value="NZ_JACYWY010000003.1"/>
</dbReference>
<evidence type="ECO:0000256" key="1">
    <source>
        <dbReference type="ARBA" id="ARBA00004651"/>
    </source>
</evidence>
<organism evidence="7 8">
    <name type="scientific">Pseudomonas coleopterorum</name>
    <dbReference type="NCBI Taxonomy" id="1605838"/>
    <lineage>
        <taxon>Bacteria</taxon>
        <taxon>Pseudomonadati</taxon>
        <taxon>Pseudomonadota</taxon>
        <taxon>Gammaproteobacteria</taxon>
        <taxon>Pseudomonadales</taxon>
        <taxon>Pseudomonadaceae</taxon>
        <taxon>Pseudomonas</taxon>
    </lineage>
</organism>
<protein>
    <submittedName>
        <fullName evidence="7">Phosphate-starvation-inducible PsiE family protein</fullName>
    </submittedName>
</protein>
<evidence type="ECO:0000256" key="5">
    <source>
        <dbReference type="ARBA" id="ARBA00023136"/>
    </source>
</evidence>
<dbReference type="Pfam" id="PF06146">
    <property type="entry name" value="PsiE"/>
    <property type="match status" value="1"/>
</dbReference>
<evidence type="ECO:0000256" key="4">
    <source>
        <dbReference type="ARBA" id="ARBA00022989"/>
    </source>
</evidence>
<dbReference type="PROSITE" id="PS51257">
    <property type="entry name" value="PROKAR_LIPOPROTEIN"/>
    <property type="match status" value="1"/>
</dbReference>
<keyword evidence="8" id="KW-1185">Reference proteome</keyword>
<name>A0ABR9BZ09_9PSED</name>
<dbReference type="EMBL" id="JACYWZ010000004">
    <property type="protein sequence ID" value="MBD8770162.1"/>
    <property type="molecule type" value="Genomic_DNA"/>
</dbReference>
<accession>A0ABR9BZ09</accession>
<dbReference type="Proteomes" id="UP000620025">
    <property type="component" value="Unassembled WGS sequence"/>
</dbReference>
<dbReference type="InterPro" id="IPR020948">
    <property type="entry name" value="P_starv_induced_PsiE-like"/>
</dbReference>
<feature type="transmembrane region" description="Helical" evidence="6">
    <location>
        <begin position="12"/>
        <end position="31"/>
    </location>
</feature>
<sequence length="171" mass="18629">MNAYERFEQIIVLALGVMISCVIVIALIQLYRRVLPLVVGGAIDPLDHGDFQLLFGSIFTVLIALEFKHSIIRPAFRHGSIVQLRTVILISLLALSRKFVILDSASTPAATIAALGFATLRAVRARVHLAFLLHPAGFIVAALSLSLNGVGRDPLFEMSNKAQHSRSNVFS</sequence>
<reference evidence="7 8" key="1">
    <citation type="journal article" date="2020" name="FEMS Microbiol. Ecol.">
        <title>Temporal dynamics of bacterial communities during seed development and maturation.</title>
        <authorList>
            <person name="Chesneau G."/>
            <person name="Torres-Cortes G."/>
            <person name="Briand M."/>
            <person name="Darrasse A."/>
            <person name="Preveaux A."/>
            <person name="Marais C."/>
            <person name="Jacques M.A."/>
            <person name="Shade A."/>
            <person name="Barret M."/>
        </authorList>
    </citation>
    <scope>NUCLEOTIDE SEQUENCE [LARGE SCALE GENOMIC DNA]</scope>
    <source>
        <strain evidence="7 8">CFBP13599</strain>
    </source>
</reference>
<evidence type="ECO:0000313" key="8">
    <source>
        <dbReference type="Proteomes" id="UP000620025"/>
    </source>
</evidence>
<feature type="transmembrane region" description="Helical" evidence="6">
    <location>
        <begin position="127"/>
        <end position="147"/>
    </location>
</feature>
<keyword evidence="5 6" id="KW-0472">Membrane</keyword>
<feature type="transmembrane region" description="Helical" evidence="6">
    <location>
        <begin position="51"/>
        <end position="67"/>
    </location>
</feature>
<evidence type="ECO:0000256" key="3">
    <source>
        <dbReference type="ARBA" id="ARBA00022692"/>
    </source>
</evidence>
<keyword evidence="2" id="KW-1003">Cell membrane</keyword>
<comment type="subcellular location">
    <subcellularLocation>
        <location evidence="1">Cell membrane</location>
        <topology evidence="1">Multi-pass membrane protein</topology>
    </subcellularLocation>
</comment>
<keyword evidence="3 6" id="KW-0812">Transmembrane</keyword>
<comment type="caution">
    <text evidence="7">The sequence shown here is derived from an EMBL/GenBank/DDBJ whole genome shotgun (WGS) entry which is preliminary data.</text>
</comment>
<evidence type="ECO:0000313" key="7">
    <source>
        <dbReference type="EMBL" id="MBD8770162.1"/>
    </source>
</evidence>
<keyword evidence="4 6" id="KW-1133">Transmembrane helix</keyword>
<evidence type="ECO:0000256" key="2">
    <source>
        <dbReference type="ARBA" id="ARBA00022475"/>
    </source>
</evidence>
<evidence type="ECO:0000256" key="6">
    <source>
        <dbReference type="SAM" id="Phobius"/>
    </source>
</evidence>
<proteinExistence type="predicted"/>
<gene>
    <name evidence="7" type="ORF">IFT38_11505</name>
</gene>